<keyword evidence="3 8" id="KW-0863">Zinc-finger</keyword>
<dbReference type="SMART" id="SM00355">
    <property type="entry name" value="ZnF_C2H2"/>
    <property type="match status" value="1"/>
</dbReference>
<comment type="caution">
    <text evidence="10">The sequence shown here is derived from an EMBL/GenBank/DDBJ whole genome shotgun (WGS) entry which is preliminary data.</text>
</comment>
<keyword evidence="2" id="KW-0479">Metal-binding</keyword>
<dbReference type="PANTHER" id="PTHR45801:SF110">
    <property type="entry name" value="TRANSCRIPTIONAL REGULATOR SUPERMAN"/>
    <property type="match status" value="1"/>
</dbReference>
<dbReference type="PANTHER" id="PTHR45801">
    <property type="entry name" value="OS07G0101800 PROTEIN"/>
    <property type="match status" value="1"/>
</dbReference>
<dbReference type="AlphaFoldDB" id="A0AAV5HIN0"/>
<dbReference type="Proteomes" id="UP001054252">
    <property type="component" value="Unassembled WGS sequence"/>
</dbReference>
<proteinExistence type="predicted"/>
<evidence type="ECO:0000256" key="6">
    <source>
        <dbReference type="ARBA" id="ARBA00023163"/>
    </source>
</evidence>
<dbReference type="InterPro" id="IPR036236">
    <property type="entry name" value="Znf_C2H2_sf"/>
</dbReference>
<evidence type="ECO:0000256" key="5">
    <source>
        <dbReference type="ARBA" id="ARBA00023015"/>
    </source>
</evidence>
<dbReference type="SUPFAM" id="SSF57667">
    <property type="entry name" value="beta-beta-alpha zinc fingers"/>
    <property type="match status" value="1"/>
</dbReference>
<protein>
    <recommendedName>
        <fullName evidence="9">C2H2-type domain-containing protein</fullName>
    </recommendedName>
</protein>
<evidence type="ECO:0000313" key="11">
    <source>
        <dbReference type="Proteomes" id="UP001054252"/>
    </source>
</evidence>
<accession>A0AAV5HIN0</accession>
<keyword evidence="7" id="KW-0539">Nucleus</keyword>
<dbReference type="InterPro" id="IPR052426">
    <property type="entry name" value="Plant_dev_regulator"/>
</dbReference>
<keyword evidence="4" id="KW-0862">Zinc</keyword>
<evidence type="ECO:0000256" key="7">
    <source>
        <dbReference type="ARBA" id="ARBA00023242"/>
    </source>
</evidence>
<name>A0AAV5HIN0_9ROSI</name>
<evidence type="ECO:0000256" key="1">
    <source>
        <dbReference type="ARBA" id="ARBA00004123"/>
    </source>
</evidence>
<evidence type="ECO:0000256" key="2">
    <source>
        <dbReference type="ARBA" id="ARBA00022723"/>
    </source>
</evidence>
<dbReference type="PROSITE" id="PS50157">
    <property type="entry name" value="ZINC_FINGER_C2H2_2"/>
    <property type="match status" value="1"/>
</dbReference>
<keyword evidence="11" id="KW-1185">Reference proteome</keyword>
<gene>
    <name evidence="10" type="ORF">SLEP1_g845</name>
</gene>
<feature type="domain" description="C2H2-type" evidence="9">
    <location>
        <begin position="46"/>
        <end position="73"/>
    </location>
</feature>
<keyword evidence="6" id="KW-0804">Transcription</keyword>
<dbReference type="GO" id="GO:0005634">
    <property type="term" value="C:nucleus"/>
    <property type="evidence" value="ECO:0007669"/>
    <property type="project" value="UniProtKB-SubCell"/>
</dbReference>
<evidence type="ECO:0000256" key="3">
    <source>
        <dbReference type="ARBA" id="ARBA00022771"/>
    </source>
</evidence>
<reference evidence="10 11" key="1">
    <citation type="journal article" date="2021" name="Commun. Biol.">
        <title>The genome of Shorea leprosula (Dipterocarpaceae) highlights the ecological relevance of drought in aseasonal tropical rainforests.</title>
        <authorList>
            <person name="Ng K.K.S."/>
            <person name="Kobayashi M.J."/>
            <person name="Fawcett J.A."/>
            <person name="Hatakeyama M."/>
            <person name="Paape T."/>
            <person name="Ng C.H."/>
            <person name="Ang C.C."/>
            <person name="Tnah L.H."/>
            <person name="Lee C.T."/>
            <person name="Nishiyama T."/>
            <person name="Sese J."/>
            <person name="O'Brien M.J."/>
            <person name="Copetti D."/>
            <person name="Mohd Noor M.I."/>
            <person name="Ong R.C."/>
            <person name="Putra M."/>
            <person name="Sireger I.Z."/>
            <person name="Indrioko S."/>
            <person name="Kosugi Y."/>
            <person name="Izuno A."/>
            <person name="Isagi Y."/>
            <person name="Lee S.L."/>
            <person name="Shimizu K.K."/>
        </authorList>
    </citation>
    <scope>NUCLEOTIDE SEQUENCE [LARGE SCALE GENOMIC DNA]</scope>
    <source>
        <strain evidence="10">214</strain>
    </source>
</reference>
<dbReference type="EMBL" id="BPVZ01000001">
    <property type="protein sequence ID" value="GKU86307.1"/>
    <property type="molecule type" value="Genomic_DNA"/>
</dbReference>
<evidence type="ECO:0000313" key="10">
    <source>
        <dbReference type="EMBL" id="GKU86307.1"/>
    </source>
</evidence>
<dbReference type="InterPro" id="IPR013087">
    <property type="entry name" value="Znf_C2H2_type"/>
</dbReference>
<evidence type="ECO:0000256" key="8">
    <source>
        <dbReference type="PROSITE-ProRule" id="PRU00042"/>
    </source>
</evidence>
<comment type="subcellular location">
    <subcellularLocation>
        <location evidence="1">Nucleus</location>
    </subcellularLocation>
</comment>
<dbReference type="GO" id="GO:0008270">
    <property type="term" value="F:zinc ion binding"/>
    <property type="evidence" value="ECO:0007669"/>
    <property type="project" value="UniProtKB-KW"/>
</dbReference>
<keyword evidence="5" id="KW-0805">Transcription regulation</keyword>
<dbReference type="Gene3D" id="3.30.160.60">
    <property type="entry name" value="Classic Zinc Finger"/>
    <property type="match status" value="1"/>
</dbReference>
<evidence type="ECO:0000259" key="9">
    <source>
        <dbReference type="PROSITE" id="PS50157"/>
    </source>
</evidence>
<organism evidence="10 11">
    <name type="scientific">Rubroshorea leprosula</name>
    <dbReference type="NCBI Taxonomy" id="152421"/>
    <lineage>
        <taxon>Eukaryota</taxon>
        <taxon>Viridiplantae</taxon>
        <taxon>Streptophyta</taxon>
        <taxon>Embryophyta</taxon>
        <taxon>Tracheophyta</taxon>
        <taxon>Spermatophyta</taxon>
        <taxon>Magnoliopsida</taxon>
        <taxon>eudicotyledons</taxon>
        <taxon>Gunneridae</taxon>
        <taxon>Pentapetalae</taxon>
        <taxon>rosids</taxon>
        <taxon>malvids</taxon>
        <taxon>Malvales</taxon>
        <taxon>Dipterocarpaceae</taxon>
        <taxon>Rubroshorea</taxon>
    </lineage>
</organism>
<evidence type="ECO:0000256" key="4">
    <source>
        <dbReference type="ARBA" id="ARBA00022833"/>
    </source>
</evidence>
<dbReference type="PROSITE" id="PS00028">
    <property type="entry name" value="ZINC_FINGER_C2H2_1"/>
    <property type="match status" value="1"/>
</dbReference>
<dbReference type="Pfam" id="PF13912">
    <property type="entry name" value="zf-C2H2_6"/>
    <property type="match status" value="1"/>
</dbReference>
<sequence>MYRSSRGMEKTRLPKNESGKWDCSSFSLGEDDDRYACGFPWAPKYYTCSFCKREFKSAQALGGHMNVHRRERARLRLQLPSSWVCEYHNPKPNSNPNPNFSSPSHPYNVHLSLFSPSVPSSSSSMPWEKGKIPLVVPQVGDLTEGKTKISPPLELGGVSGMNMDKEFKDDPKEVVDLELRLGCF</sequence>